<dbReference type="Proteomes" id="UP000569914">
    <property type="component" value="Unassembled WGS sequence"/>
</dbReference>
<accession>A0A7Y9I270</accession>
<proteinExistence type="predicted"/>
<comment type="caution">
    <text evidence="1">The sequence shown here is derived from an EMBL/GenBank/DDBJ whole genome shotgun (WGS) entry which is preliminary data.</text>
</comment>
<protein>
    <submittedName>
        <fullName evidence="1">Uncharacterized protein</fullName>
    </submittedName>
</protein>
<sequence length="132" mass="14132">MTDIQVEGIDEAVRFLSRLPAAVDRASDDAAADVGRVEVPRIRARAGQVGRREALAVRSVRASADGIEVGAGGGVPAAIFFGAEFGGGARPRTRQFAPYRADGHFLFPQLRDDEERIVDLFADALDPRLGDL</sequence>
<name>A0A7Y9I270_9ACTN</name>
<reference evidence="1 2" key="1">
    <citation type="submission" date="2020-07" db="EMBL/GenBank/DDBJ databases">
        <title>Sequencing the genomes of 1000 actinobacteria strains.</title>
        <authorList>
            <person name="Klenk H.-P."/>
        </authorList>
    </citation>
    <scope>NUCLEOTIDE SEQUENCE [LARGE SCALE GENOMIC DNA]</scope>
    <source>
        <strain evidence="1 2">DSM 22083</strain>
    </source>
</reference>
<organism evidence="1 2">
    <name type="scientific">Microlunatus parietis</name>
    <dbReference type="NCBI Taxonomy" id="682979"/>
    <lineage>
        <taxon>Bacteria</taxon>
        <taxon>Bacillati</taxon>
        <taxon>Actinomycetota</taxon>
        <taxon>Actinomycetes</taxon>
        <taxon>Propionibacteriales</taxon>
        <taxon>Propionibacteriaceae</taxon>
        <taxon>Microlunatus</taxon>
    </lineage>
</organism>
<evidence type="ECO:0000313" key="2">
    <source>
        <dbReference type="Proteomes" id="UP000569914"/>
    </source>
</evidence>
<gene>
    <name evidence="1" type="ORF">BKA15_000190</name>
</gene>
<evidence type="ECO:0000313" key="1">
    <source>
        <dbReference type="EMBL" id="NYE68861.1"/>
    </source>
</evidence>
<dbReference type="RefSeq" id="WP_179747731.1">
    <property type="nucleotide sequence ID" value="NZ_JACCBU010000001.1"/>
</dbReference>
<keyword evidence="2" id="KW-1185">Reference proteome</keyword>
<dbReference type="EMBL" id="JACCBU010000001">
    <property type="protein sequence ID" value="NYE68861.1"/>
    <property type="molecule type" value="Genomic_DNA"/>
</dbReference>
<dbReference type="AlphaFoldDB" id="A0A7Y9I270"/>